<dbReference type="RefSeq" id="WP_186877681.1">
    <property type="nucleotide sequence ID" value="NZ_JACOPN010000001.1"/>
</dbReference>
<dbReference type="AlphaFoldDB" id="A0A8J6IYJ2"/>
<dbReference type="PANTHER" id="PTHR30349:SF64">
    <property type="entry name" value="PROPHAGE INTEGRASE INTD-RELATED"/>
    <property type="match status" value="1"/>
</dbReference>
<dbReference type="PANTHER" id="PTHR30349">
    <property type="entry name" value="PHAGE INTEGRASE-RELATED"/>
    <property type="match status" value="1"/>
</dbReference>
<evidence type="ECO:0000313" key="4">
    <source>
        <dbReference type="Proteomes" id="UP000602260"/>
    </source>
</evidence>
<dbReference type="EMBL" id="JACOPN010000001">
    <property type="protein sequence ID" value="MBC5716218.1"/>
    <property type="molecule type" value="Genomic_DNA"/>
</dbReference>
<dbReference type="GO" id="GO:0006310">
    <property type="term" value="P:DNA recombination"/>
    <property type="evidence" value="ECO:0007669"/>
    <property type="project" value="UniProtKB-KW"/>
</dbReference>
<evidence type="ECO:0000313" key="3">
    <source>
        <dbReference type="EMBL" id="MBC5716218.1"/>
    </source>
</evidence>
<name>A0A8J6IYJ2_9FIRM</name>
<dbReference type="SUPFAM" id="SSF56349">
    <property type="entry name" value="DNA breaking-rejoining enzymes"/>
    <property type="match status" value="1"/>
</dbReference>
<sequence length="101" mass="11279">MRAVDEGFLFAQDNGNPMHPDSVTDWLKKFSKRHGLPHINPHAFRHTMASMLYFNGVDSVSISKRLGHAQVSTTANIYAHVMEAADQKNADILADVFLKKA</sequence>
<reference evidence="3" key="1">
    <citation type="submission" date="2020-08" db="EMBL/GenBank/DDBJ databases">
        <title>Genome public.</title>
        <authorList>
            <person name="Liu C."/>
            <person name="Sun Q."/>
        </authorList>
    </citation>
    <scope>NUCLEOTIDE SEQUENCE</scope>
    <source>
        <strain evidence="3">BX5</strain>
    </source>
</reference>
<dbReference type="GO" id="GO:0003677">
    <property type="term" value="F:DNA binding"/>
    <property type="evidence" value="ECO:0007669"/>
    <property type="project" value="InterPro"/>
</dbReference>
<dbReference type="Gene3D" id="1.10.443.10">
    <property type="entry name" value="Intergrase catalytic core"/>
    <property type="match status" value="1"/>
</dbReference>
<accession>A0A8J6IYJ2</accession>
<dbReference type="InterPro" id="IPR011010">
    <property type="entry name" value="DNA_brk_join_enz"/>
</dbReference>
<gene>
    <name evidence="3" type="ORF">H8S55_02580</name>
</gene>
<dbReference type="InterPro" id="IPR050090">
    <property type="entry name" value="Tyrosine_recombinase_XerCD"/>
</dbReference>
<evidence type="ECO:0000259" key="2">
    <source>
        <dbReference type="PROSITE" id="PS51898"/>
    </source>
</evidence>
<comment type="caution">
    <text evidence="3">The sequence shown here is derived from an EMBL/GenBank/DDBJ whole genome shotgun (WGS) entry which is preliminary data.</text>
</comment>
<dbReference type="InterPro" id="IPR002104">
    <property type="entry name" value="Integrase_catalytic"/>
</dbReference>
<keyword evidence="4" id="KW-1185">Reference proteome</keyword>
<organism evidence="3 4">
    <name type="scientific">Flintibacter faecis</name>
    <dbReference type="NCBI Taxonomy" id="2763047"/>
    <lineage>
        <taxon>Bacteria</taxon>
        <taxon>Bacillati</taxon>
        <taxon>Bacillota</taxon>
        <taxon>Clostridia</taxon>
        <taxon>Eubacteriales</taxon>
        <taxon>Flintibacter</taxon>
    </lineage>
</organism>
<dbReference type="Pfam" id="PF00589">
    <property type="entry name" value="Phage_integrase"/>
    <property type="match status" value="1"/>
</dbReference>
<protein>
    <submittedName>
        <fullName evidence="3">Site-specific integrase</fullName>
    </submittedName>
</protein>
<dbReference type="InterPro" id="IPR013762">
    <property type="entry name" value="Integrase-like_cat_sf"/>
</dbReference>
<proteinExistence type="predicted"/>
<dbReference type="PROSITE" id="PS51898">
    <property type="entry name" value="TYR_RECOMBINASE"/>
    <property type="match status" value="1"/>
</dbReference>
<feature type="domain" description="Tyr recombinase" evidence="2">
    <location>
        <begin position="1"/>
        <end position="91"/>
    </location>
</feature>
<dbReference type="GO" id="GO:0015074">
    <property type="term" value="P:DNA integration"/>
    <property type="evidence" value="ECO:0007669"/>
    <property type="project" value="InterPro"/>
</dbReference>
<dbReference type="Proteomes" id="UP000602260">
    <property type="component" value="Unassembled WGS sequence"/>
</dbReference>
<dbReference type="CDD" id="cd01189">
    <property type="entry name" value="INT_ICEBs1_C_like"/>
    <property type="match status" value="1"/>
</dbReference>
<keyword evidence="1" id="KW-0233">DNA recombination</keyword>
<evidence type="ECO:0000256" key="1">
    <source>
        <dbReference type="ARBA" id="ARBA00023172"/>
    </source>
</evidence>